<dbReference type="OrthoDB" id="1932113at2759"/>
<feature type="compositionally biased region" description="Basic and acidic residues" evidence="1">
    <location>
        <begin position="121"/>
        <end position="130"/>
    </location>
</feature>
<evidence type="ECO:0000313" key="3">
    <source>
        <dbReference type="Proteomes" id="UP000663760"/>
    </source>
</evidence>
<sequence length="157" mass="18246">MNSLPSWKKISWYSFRALPATLCRRNQSSLESTHSFASEETIFRFNEPKLYSRRSKLLEAKIFVEASRGRKLRNPLKINKDQRAPSPMDRAKEEIKAVFHHEKIHHKETHGTSDDIDENTPIDRVKGPNLLERAKEEIEALIEAIHPKKSSEDEKAQ</sequence>
<evidence type="ECO:0000313" key="2">
    <source>
        <dbReference type="EMBL" id="CAA7410030.1"/>
    </source>
</evidence>
<dbReference type="Proteomes" id="UP000663760">
    <property type="component" value="Chromosome 17"/>
</dbReference>
<feature type="region of interest" description="Disordered" evidence="1">
    <location>
        <begin position="102"/>
        <end position="130"/>
    </location>
</feature>
<accession>A0A7I8LJS6</accession>
<protein>
    <submittedName>
        <fullName evidence="2">Uncharacterized protein</fullName>
    </submittedName>
</protein>
<proteinExistence type="predicted"/>
<dbReference type="AlphaFoldDB" id="A0A7I8LJS6"/>
<name>A0A7I8LJS6_SPIIN</name>
<gene>
    <name evidence="2" type="ORF">SI8410_17020708</name>
</gene>
<keyword evidence="3" id="KW-1185">Reference proteome</keyword>
<evidence type="ECO:0000256" key="1">
    <source>
        <dbReference type="SAM" id="MobiDB-lite"/>
    </source>
</evidence>
<dbReference type="EMBL" id="LR746280">
    <property type="protein sequence ID" value="CAA7410030.1"/>
    <property type="molecule type" value="Genomic_DNA"/>
</dbReference>
<reference evidence="2" key="1">
    <citation type="submission" date="2020-02" db="EMBL/GenBank/DDBJ databases">
        <authorList>
            <person name="Scholz U."/>
            <person name="Mascher M."/>
            <person name="Fiebig A."/>
        </authorList>
    </citation>
    <scope>NUCLEOTIDE SEQUENCE</scope>
</reference>
<dbReference type="PANTHER" id="PTHR35277">
    <property type="entry name" value="OS09G0363700 PROTEIN"/>
    <property type="match status" value="1"/>
</dbReference>
<dbReference type="PANTHER" id="PTHR35277:SF10">
    <property type="entry name" value="OS09G0363700 PROTEIN"/>
    <property type="match status" value="1"/>
</dbReference>
<organism evidence="2 3">
    <name type="scientific">Spirodela intermedia</name>
    <name type="common">Intermediate duckweed</name>
    <dbReference type="NCBI Taxonomy" id="51605"/>
    <lineage>
        <taxon>Eukaryota</taxon>
        <taxon>Viridiplantae</taxon>
        <taxon>Streptophyta</taxon>
        <taxon>Embryophyta</taxon>
        <taxon>Tracheophyta</taxon>
        <taxon>Spermatophyta</taxon>
        <taxon>Magnoliopsida</taxon>
        <taxon>Liliopsida</taxon>
        <taxon>Araceae</taxon>
        <taxon>Lemnoideae</taxon>
        <taxon>Spirodela</taxon>
    </lineage>
</organism>